<dbReference type="AlphaFoldDB" id="A0A2K3KP37"/>
<reference evidence="1 2" key="2">
    <citation type="journal article" date="2017" name="Front. Plant Sci.">
        <title>Gene Classification and Mining of Molecular Markers Useful in Red Clover (Trifolium pratense) Breeding.</title>
        <authorList>
            <person name="Istvanek J."/>
            <person name="Dluhosova J."/>
            <person name="Dluhos P."/>
            <person name="Patkova L."/>
            <person name="Nedelnik J."/>
            <person name="Repkova J."/>
        </authorList>
    </citation>
    <scope>NUCLEOTIDE SEQUENCE [LARGE SCALE GENOMIC DNA]</scope>
    <source>
        <strain evidence="2">cv. Tatra</strain>
        <tissue evidence="1">Young leaves</tissue>
    </source>
</reference>
<name>A0A2K3KP37_TRIPR</name>
<evidence type="ECO:0000313" key="2">
    <source>
        <dbReference type="Proteomes" id="UP000236291"/>
    </source>
</evidence>
<dbReference type="Proteomes" id="UP000236291">
    <property type="component" value="Unassembled WGS sequence"/>
</dbReference>
<organism evidence="1 2">
    <name type="scientific">Trifolium pratense</name>
    <name type="common">Red clover</name>
    <dbReference type="NCBI Taxonomy" id="57577"/>
    <lineage>
        <taxon>Eukaryota</taxon>
        <taxon>Viridiplantae</taxon>
        <taxon>Streptophyta</taxon>
        <taxon>Embryophyta</taxon>
        <taxon>Tracheophyta</taxon>
        <taxon>Spermatophyta</taxon>
        <taxon>Magnoliopsida</taxon>
        <taxon>eudicotyledons</taxon>
        <taxon>Gunneridae</taxon>
        <taxon>Pentapetalae</taxon>
        <taxon>rosids</taxon>
        <taxon>fabids</taxon>
        <taxon>Fabales</taxon>
        <taxon>Fabaceae</taxon>
        <taxon>Papilionoideae</taxon>
        <taxon>50 kb inversion clade</taxon>
        <taxon>NPAAA clade</taxon>
        <taxon>Hologalegina</taxon>
        <taxon>IRL clade</taxon>
        <taxon>Trifolieae</taxon>
        <taxon>Trifolium</taxon>
    </lineage>
</organism>
<sequence>MVDPYMFVLWRKLLRLQHVIRKLSRPVTGINITLDKAREDLRQAHSRLLQDRMNPLNIITIKEYIEVVIKWSNMEEKMLQQKAKIEWLMMGDGNNKYLHASIKVKQKQCELRTLYKEDGTMVTTHEDIEQESARSIW</sequence>
<protein>
    <submittedName>
        <fullName evidence="1">Transposon TX1 putative 149 kDa protein</fullName>
    </submittedName>
</protein>
<gene>
    <name evidence="1" type="ORF">L195_g055963</name>
</gene>
<comment type="caution">
    <text evidence="1">The sequence shown here is derived from an EMBL/GenBank/DDBJ whole genome shotgun (WGS) entry which is preliminary data.</text>
</comment>
<proteinExistence type="predicted"/>
<reference evidence="1 2" key="1">
    <citation type="journal article" date="2014" name="Am. J. Bot.">
        <title>Genome assembly and annotation for red clover (Trifolium pratense; Fabaceae).</title>
        <authorList>
            <person name="Istvanek J."/>
            <person name="Jaros M."/>
            <person name="Krenek A."/>
            <person name="Repkova J."/>
        </authorList>
    </citation>
    <scope>NUCLEOTIDE SEQUENCE [LARGE SCALE GENOMIC DNA]</scope>
    <source>
        <strain evidence="2">cv. Tatra</strain>
        <tissue evidence="1">Young leaves</tissue>
    </source>
</reference>
<evidence type="ECO:0000313" key="1">
    <source>
        <dbReference type="EMBL" id="PNX68058.1"/>
    </source>
</evidence>
<dbReference type="EMBL" id="ASHM01104045">
    <property type="protein sequence ID" value="PNX68058.1"/>
    <property type="molecule type" value="Genomic_DNA"/>
</dbReference>
<accession>A0A2K3KP37</accession>